<evidence type="ECO:0000313" key="2">
    <source>
        <dbReference type="Proteomes" id="UP000824782"/>
    </source>
</evidence>
<protein>
    <submittedName>
        <fullName evidence="1">Uncharacterized protein</fullName>
    </submittedName>
</protein>
<dbReference type="Proteomes" id="UP000824782">
    <property type="component" value="Unassembled WGS sequence"/>
</dbReference>
<gene>
    <name evidence="1" type="ORF">GDO81_020147</name>
</gene>
<evidence type="ECO:0000313" key="1">
    <source>
        <dbReference type="EMBL" id="KAG8539895.1"/>
    </source>
</evidence>
<reference evidence="1" key="1">
    <citation type="thesis" date="2020" institute="ProQuest LLC" country="789 East Eisenhower Parkway, Ann Arbor, MI, USA">
        <title>Comparative Genomics and Chromosome Evolution.</title>
        <authorList>
            <person name="Mudd A.B."/>
        </authorList>
    </citation>
    <scope>NUCLEOTIDE SEQUENCE</scope>
    <source>
        <strain evidence="1">237g6f4</strain>
        <tissue evidence="1">Blood</tissue>
    </source>
</reference>
<comment type="caution">
    <text evidence="1">The sequence shown here is derived from an EMBL/GenBank/DDBJ whole genome shotgun (WGS) entry which is preliminary data.</text>
</comment>
<dbReference type="EMBL" id="WNYA01012438">
    <property type="protein sequence ID" value="KAG8539895.1"/>
    <property type="molecule type" value="Genomic_DNA"/>
</dbReference>
<keyword evidence="2" id="KW-1185">Reference proteome</keyword>
<organism evidence="1 2">
    <name type="scientific">Engystomops pustulosus</name>
    <name type="common">Tungara frog</name>
    <name type="synonym">Physalaemus pustulosus</name>
    <dbReference type="NCBI Taxonomy" id="76066"/>
    <lineage>
        <taxon>Eukaryota</taxon>
        <taxon>Metazoa</taxon>
        <taxon>Chordata</taxon>
        <taxon>Craniata</taxon>
        <taxon>Vertebrata</taxon>
        <taxon>Euteleostomi</taxon>
        <taxon>Amphibia</taxon>
        <taxon>Batrachia</taxon>
        <taxon>Anura</taxon>
        <taxon>Neobatrachia</taxon>
        <taxon>Hyloidea</taxon>
        <taxon>Leptodactylidae</taxon>
        <taxon>Leiuperinae</taxon>
        <taxon>Engystomops</taxon>
    </lineage>
</organism>
<accession>A0AAV6YY67</accession>
<proteinExistence type="predicted"/>
<name>A0AAV6YY67_ENGPU</name>
<sequence length="125" mass="13486">MSSAYNSSLSFGPLHPHPTTSGLSLHLIASGSKNNTNKIAETGQPCLVPLVILNSSVRPRPTLILAVGSEYISFIYLINSCPNPKPFRASQRKIHSTLSNALAASIDRMERVPPLGHLDTRKNPS</sequence>
<dbReference type="AlphaFoldDB" id="A0AAV6YY67"/>